<accession>A0A437R587</accession>
<comment type="caution">
    <text evidence="1">The sequence shown here is derived from an EMBL/GenBank/DDBJ whole genome shotgun (WGS) entry which is preliminary data.</text>
</comment>
<dbReference type="RefSeq" id="WP_127697327.1">
    <property type="nucleotide sequence ID" value="NZ_SACS01000001.1"/>
</dbReference>
<keyword evidence="2" id="KW-1185">Reference proteome</keyword>
<dbReference type="OrthoDB" id="6915852at2"/>
<dbReference type="Proteomes" id="UP000283077">
    <property type="component" value="Unassembled WGS sequence"/>
</dbReference>
<dbReference type="EMBL" id="SACS01000001">
    <property type="protein sequence ID" value="RVU41949.1"/>
    <property type="molecule type" value="Genomic_DNA"/>
</dbReference>
<sequence>MDEYSKLEKYIVASDVSSVRDGIGVEVYSGKDMLLEIFRDDTKKVREVTLYKKELDLELVEQAIAIFKKEIPWEFQE</sequence>
<protein>
    <submittedName>
        <fullName evidence="1">Uncharacterized protein</fullName>
    </submittedName>
</protein>
<proteinExistence type="predicted"/>
<evidence type="ECO:0000313" key="2">
    <source>
        <dbReference type="Proteomes" id="UP000283077"/>
    </source>
</evidence>
<gene>
    <name evidence="1" type="ORF">EOE67_01800</name>
</gene>
<dbReference type="AlphaFoldDB" id="A0A437R587"/>
<evidence type="ECO:0000313" key="1">
    <source>
        <dbReference type="EMBL" id="RVU41949.1"/>
    </source>
</evidence>
<organism evidence="1 2">
    <name type="scientific">Rheinheimera riviphila</name>
    <dbReference type="NCBI Taxonomy" id="1834037"/>
    <lineage>
        <taxon>Bacteria</taxon>
        <taxon>Pseudomonadati</taxon>
        <taxon>Pseudomonadota</taxon>
        <taxon>Gammaproteobacteria</taxon>
        <taxon>Chromatiales</taxon>
        <taxon>Chromatiaceae</taxon>
        <taxon>Rheinheimera</taxon>
    </lineage>
</organism>
<reference evidence="1 2" key="1">
    <citation type="submission" date="2019-01" db="EMBL/GenBank/DDBJ databases">
        <authorList>
            <person name="Chen W.-M."/>
        </authorList>
    </citation>
    <scope>NUCLEOTIDE SEQUENCE [LARGE SCALE GENOMIC DNA]</scope>
    <source>
        <strain evidence="1 2">KYPC3</strain>
    </source>
</reference>
<name>A0A437R587_9GAMM</name>